<comment type="caution">
    <text evidence="2">The sequence shown here is derived from an EMBL/GenBank/DDBJ whole genome shotgun (WGS) entry which is preliminary data.</text>
</comment>
<gene>
    <name evidence="2" type="ORF">HNQ58_000647</name>
</gene>
<protein>
    <recommendedName>
        <fullName evidence="1">LysM domain-containing protein</fullName>
    </recommendedName>
</protein>
<organism evidence="2 3">
    <name type="scientific">Rehaibacterium terrae</name>
    <dbReference type="NCBI Taxonomy" id="1341696"/>
    <lineage>
        <taxon>Bacteria</taxon>
        <taxon>Pseudomonadati</taxon>
        <taxon>Pseudomonadota</taxon>
        <taxon>Gammaproteobacteria</taxon>
        <taxon>Lysobacterales</taxon>
        <taxon>Lysobacteraceae</taxon>
        <taxon>Rehaibacterium</taxon>
    </lineage>
</organism>
<dbReference type="AlphaFoldDB" id="A0A7W7XYH4"/>
<dbReference type="SUPFAM" id="SSF54106">
    <property type="entry name" value="LysM domain"/>
    <property type="match status" value="1"/>
</dbReference>
<dbReference type="InterPro" id="IPR052196">
    <property type="entry name" value="Bact_Kbp"/>
</dbReference>
<proteinExistence type="predicted"/>
<accession>A0A7W7XYH4</accession>
<dbReference type="PANTHER" id="PTHR34700">
    <property type="entry name" value="POTASSIUM BINDING PROTEIN KBP"/>
    <property type="match status" value="1"/>
</dbReference>
<dbReference type="EMBL" id="JACHHX010000003">
    <property type="protein sequence ID" value="MBB5014771.1"/>
    <property type="molecule type" value="Genomic_DNA"/>
</dbReference>
<dbReference type="Gene3D" id="3.10.350.10">
    <property type="entry name" value="LysM domain"/>
    <property type="match status" value="1"/>
</dbReference>
<dbReference type="Pfam" id="PF01476">
    <property type="entry name" value="LysM"/>
    <property type="match status" value="1"/>
</dbReference>
<evidence type="ECO:0000313" key="3">
    <source>
        <dbReference type="Proteomes" id="UP000519004"/>
    </source>
</evidence>
<dbReference type="SMART" id="SM00257">
    <property type="entry name" value="LysM"/>
    <property type="match status" value="1"/>
</dbReference>
<dbReference type="PROSITE" id="PS51782">
    <property type="entry name" value="LYSM"/>
    <property type="match status" value="1"/>
</dbReference>
<sequence length="385" mass="43638">MLDKILRIGAVALLTFGSFTLAADLRRDHPDTYVVRKGDTLWDIAARFLEKPWLWPEIWQANPQIENPHLIYPGDVISLAYLRGQPRLTAERGPQARSDELPIDTIPLSEVEPFLRKLRVVDSIDGLPHVVALEEERLRTAGGEVIYARGIAGARPGDLYAVVRPTQRYHISKRQGGGSHLGRATELDFRGDRYRRDWEAHWREVNYYNRDRVELGIELMEISTAQVTRSEGAGIDVTTLLLMDQDREVREGDRLVRIEPRPFDLQFYPHPPKRQHDYGRMQILSVADGLMGAGPRYVVALSGGRADGIENGTVFSIWHPGTLAKDRVRNRHPASQDGDRVRLPDDYVGTVMVFRTFDKVSYGLVMDGIRPARVGDVLKHPDATR</sequence>
<dbReference type="Proteomes" id="UP000519004">
    <property type="component" value="Unassembled WGS sequence"/>
</dbReference>
<name>A0A7W7XYH4_9GAMM</name>
<dbReference type="PANTHER" id="PTHR34700:SF4">
    <property type="entry name" value="PHAGE-LIKE ELEMENT PBSX PROTEIN XKDP"/>
    <property type="match status" value="1"/>
</dbReference>
<reference evidence="2 3" key="1">
    <citation type="submission" date="2020-08" db="EMBL/GenBank/DDBJ databases">
        <title>Genomic Encyclopedia of Type Strains, Phase IV (KMG-IV): sequencing the most valuable type-strain genomes for metagenomic binning, comparative biology and taxonomic classification.</title>
        <authorList>
            <person name="Goeker M."/>
        </authorList>
    </citation>
    <scope>NUCLEOTIDE SEQUENCE [LARGE SCALE GENOMIC DNA]</scope>
    <source>
        <strain evidence="2 3">DSM 25897</strain>
    </source>
</reference>
<dbReference type="CDD" id="cd00118">
    <property type="entry name" value="LysM"/>
    <property type="match status" value="1"/>
</dbReference>
<keyword evidence="3" id="KW-1185">Reference proteome</keyword>
<dbReference type="InterPro" id="IPR018392">
    <property type="entry name" value="LysM"/>
</dbReference>
<dbReference type="InterPro" id="IPR036779">
    <property type="entry name" value="LysM_dom_sf"/>
</dbReference>
<feature type="domain" description="LysM" evidence="1">
    <location>
        <begin position="31"/>
        <end position="79"/>
    </location>
</feature>
<evidence type="ECO:0000313" key="2">
    <source>
        <dbReference type="EMBL" id="MBB5014771.1"/>
    </source>
</evidence>
<dbReference type="RefSeq" id="WP_183947345.1">
    <property type="nucleotide sequence ID" value="NZ_JACHHX010000003.1"/>
</dbReference>
<evidence type="ECO:0000259" key="1">
    <source>
        <dbReference type="PROSITE" id="PS51782"/>
    </source>
</evidence>